<evidence type="ECO:0000313" key="4">
    <source>
        <dbReference type="EMBL" id="CAH2230702.1"/>
    </source>
</evidence>
<keyword evidence="5" id="KW-1185">Reference proteome</keyword>
<accession>A0A8S4R4D6</accession>
<keyword evidence="1" id="KW-0472">Membrane</keyword>
<reference evidence="4" key="1">
    <citation type="submission" date="2022-03" db="EMBL/GenBank/DDBJ databases">
        <authorList>
            <person name="Lindestad O."/>
        </authorList>
    </citation>
    <scope>NUCLEOTIDE SEQUENCE</scope>
</reference>
<proteinExistence type="predicted"/>
<evidence type="ECO:0000313" key="5">
    <source>
        <dbReference type="Proteomes" id="UP000838756"/>
    </source>
</evidence>
<feature type="signal peptide" evidence="2">
    <location>
        <begin position="1"/>
        <end position="20"/>
    </location>
</feature>
<feature type="transmembrane region" description="Helical" evidence="1">
    <location>
        <begin position="749"/>
        <end position="768"/>
    </location>
</feature>
<evidence type="ECO:0000259" key="3">
    <source>
        <dbReference type="SMART" id="SM00409"/>
    </source>
</evidence>
<dbReference type="AlphaFoldDB" id="A0A8S4R4D6"/>
<keyword evidence="2" id="KW-0732">Signal</keyword>
<dbReference type="OrthoDB" id="6380398at2759"/>
<keyword evidence="1" id="KW-1133">Transmembrane helix</keyword>
<evidence type="ECO:0000256" key="1">
    <source>
        <dbReference type="SAM" id="Phobius"/>
    </source>
</evidence>
<dbReference type="Gene3D" id="2.60.40.10">
    <property type="entry name" value="Immunoglobulins"/>
    <property type="match status" value="1"/>
</dbReference>
<protein>
    <submittedName>
        <fullName evidence="4">Jg12006 protein</fullName>
    </submittedName>
</protein>
<sequence>MMRSQLWIAVYAILLAGVSSSGNTIQAPLPIHTSLKVGHRLIAKILTFNDTVRKCYLVSPSGSKVEFKPNDESNAKIVILSDTDTSQCRASITIDENAGGLWTLKSEADGGRERIQIYNVTVTSETDSESNPYVEYLDNKFINTTFGSVATIALPDYAYGDTVRCQIVKPDGNMYNVQELDDNHDEFISKVPSTNCAVLVNVTSEKVIGKWMLISEGFELSGRFIRKLPFEISIEESVDAGVGVMNVKEGNTMFIALRNNLSGHHVETCRLLGPHGIPPAHYNRLNNICGFRVGNVTTNDSGYWEIYYGDTIKYRAFIEVIVHGAPSTDQINLYWTKDKPVDVTIGPENAIYCRVKNPAGFEVYNGFRRCTITLDRVIKSQHEGLWKLDVGLPGQVLTHSYNVKVEVKDAARKPHVSTWVSVRDMSKKTVTLSCFLASPHPIRSCKFRDPSGRILIATEGVGESRYISWQGTGVNYTAGVHQHDCNIRIMDSTVSDIGIWRCAIETEGDNYYGFLTVKGSWIRDPEIIAAITLKPTLSADRSFITSSIQDSVTMTCSIQAPIRYCYFRSRNGTLFNVAPSGPHDLATYVGAGLDAGECGIRFPSLATSDSGYWSCHVGLVDPEAKEQRARIEVAIYDVMVVSQQMRDNKLTLEAQVYNERPLEYCRFVRIDGFGFTSTNVPETISNSSNLSTGLCAISIRNPTSLEQHPWAIVARIKGQETEVTRFTDIAFPVPSPPGNGGTVQFRIPGAWIIVMSIGMCMILLASFIGPKKNREWTYARASSIRNSFMKKKVIQNANDTSNNTAVAA</sequence>
<gene>
    <name evidence="4" type="primary">jg12006</name>
    <name evidence="4" type="ORF">PAEG_LOCUS9888</name>
</gene>
<dbReference type="EMBL" id="CAKXAJ010024825">
    <property type="protein sequence ID" value="CAH2230702.1"/>
    <property type="molecule type" value="Genomic_DNA"/>
</dbReference>
<dbReference type="Proteomes" id="UP000838756">
    <property type="component" value="Unassembled WGS sequence"/>
</dbReference>
<feature type="domain" description="Immunoglobulin" evidence="3">
    <location>
        <begin position="541"/>
        <end position="634"/>
    </location>
</feature>
<dbReference type="InterPro" id="IPR003599">
    <property type="entry name" value="Ig_sub"/>
</dbReference>
<organism evidence="4 5">
    <name type="scientific">Pararge aegeria aegeria</name>
    <dbReference type="NCBI Taxonomy" id="348720"/>
    <lineage>
        <taxon>Eukaryota</taxon>
        <taxon>Metazoa</taxon>
        <taxon>Ecdysozoa</taxon>
        <taxon>Arthropoda</taxon>
        <taxon>Hexapoda</taxon>
        <taxon>Insecta</taxon>
        <taxon>Pterygota</taxon>
        <taxon>Neoptera</taxon>
        <taxon>Endopterygota</taxon>
        <taxon>Lepidoptera</taxon>
        <taxon>Glossata</taxon>
        <taxon>Ditrysia</taxon>
        <taxon>Papilionoidea</taxon>
        <taxon>Nymphalidae</taxon>
        <taxon>Satyrinae</taxon>
        <taxon>Satyrini</taxon>
        <taxon>Parargina</taxon>
        <taxon>Pararge</taxon>
    </lineage>
</organism>
<feature type="chain" id="PRO_5035823720" evidence="2">
    <location>
        <begin position="21"/>
        <end position="808"/>
    </location>
</feature>
<dbReference type="SMART" id="SM00409">
    <property type="entry name" value="IG"/>
    <property type="match status" value="2"/>
</dbReference>
<feature type="domain" description="Immunoglobulin" evidence="3">
    <location>
        <begin position="419"/>
        <end position="518"/>
    </location>
</feature>
<comment type="caution">
    <text evidence="4">The sequence shown here is derived from an EMBL/GenBank/DDBJ whole genome shotgun (WGS) entry which is preliminary data.</text>
</comment>
<name>A0A8S4R4D6_9NEOP</name>
<evidence type="ECO:0000256" key="2">
    <source>
        <dbReference type="SAM" id="SignalP"/>
    </source>
</evidence>
<dbReference type="InterPro" id="IPR013783">
    <property type="entry name" value="Ig-like_fold"/>
</dbReference>
<keyword evidence="1" id="KW-0812">Transmembrane</keyword>